<gene>
    <name evidence="2" type="ORF">OAUR00152_LOCUS42662</name>
    <name evidence="3" type="ORF">OAUR00152_LOCUS42663</name>
</gene>
<evidence type="ECO:0000313" key="2">
    <source>
        <dbReference type="EMBL" id="CAE2290105.1"/>
    </source>
</evidence>
<feature type="region of interest" description="Disordered" evidence="1">
    <location>
        <begin position="67"/>
        <end position="90"/>
    </location>
</feature>
<dbReference type="EMBL" id="HBKQ01062572">
    <property type="protein sequence ID" value="CAE2290105.1"/>
    <property type="molecule type" value="Transcribed_RNA"/>
</dbReference>
<feature type="compositionally biased region" description="Polar residues" evidence="1">
    <location>
        <begin position="76"/>
        <end position="85"/>
    </location>
</feature>
<sequence>MVKRRSLFDMLAALPPDILQNANNPSDTNSCDSIDAGNSEDGDHHSSVTPCSLRVRKGIGFDRIICSPDESMKGSDLNQSRSGKSSPLPHLFAGLRSHAARRSTLRNISVGVGNGAA</sequence>
<accession>A0A6U6LM75</accession>
<organism evidence="3">
    <name type="scientific">Odontella aurita</name>
    <dbReference type="NCBI Taxonomy" id="265563"/>
    <lineage>
        <taxon>Eukaryota</taxon>
        <taxon>Sar</taxon>
        <taxon>Stramenopiles</taxon>
        <taxon>Ochrophyta</taxon>
        <taxon>Bacillariophyta</taxon>
        <taxon>Mediophyceae</taxon>
        <taxon>Biddulphiophycidae</taxon>
        <taxon>Eupodiscales</taxon>
        <taxon>Odontellaceae</taxon>
        <taxon>Odontella</taxon>
    </lineage>
</organism>
<reference evidence="3" key="1">
    <citation type="submission" date="2021-01" db="EMBL/GenBank/DDBJ databases">
        <authorList>
            <person name="Corre E."/>
            <person name="Pelletier E."/>
            <person name="Niang G."/>
            <person name="Scheremetjew M."/>
            <person name="Finn R."/>
            <person name="Kale V."/>
            <person name="Holt S."/>
            <person name="Cochrane G."/>
            <person name="Meng A."/>
            <person name="Brown T."/>
            <person name="Cohen L."/>
        </authorList>
    </citation>
    <scope>NUCLEOTIDE SEQUENCE</scope>
    <source>
        <strain evidence="3">Isolate 1302-5</strain>
    </source>
</reference>
<dbReference type="AlphaFoldDB" id="A0A6U6LM75"/>
<dbReference type="EMBL" id="HBKQ01062573">
    <property type="protein sequence ID" value="CAE2290107.1"/>
    <property type="molecule type" value="Transcribed_RNA"/>
</dbReference>
<protein>
    <submittedName>
        <fullName evidence="3">Uncharacterized protein</fullName>
    </submittedName>
</protein>
<evidence type="ECO:0000313" key="3">
    <source>
        <dbReference type="EMBL" id="CAE2290107.1"/>
    </source>
</evidence>
<evidence type="ECO:0000256" key="1">
    <source>
        <dbReference type="SAM" id="MobiDB-lite"/>
    </source>
</evidence>
<feature type="region of interest" description="Disordered" evidence="1">
    <location>
        <begin position="17"/>
        <end position="49"/>
    </location>
</feature>
<name>A0A6U6LM75_9STRA</name>
<proteinExistence type="predicted"/>
<feature type="compositionally biased region" description="Polar residues" evidence="1">
    <location>
        <begin position="20"/>
        <end position="32"/>
    </location>
</feature>